<evidence type="ECO:0000256" key="1">
    <source>
        <dbReference type="ARBA" id="ARBA00022729"/>
    </source>
</evidence>
<protein>
    <submittedName>
        <fullName evidence="5">Cytochrome c</fullName>
    </submittedName>
</protein>
<reference evidence="5" key="1">
    <citation type="submission" date="2022-12" db="EMBL/GenBank/DDBJ databases">
        <title>Reference genome sequencing for broad-spectrum identification of bacterial and archaeal isolates by mass spectrometry.</title>
        <authorList>
            <person name="Sekiguchi Y."/>
            <person name="Tourlousse D.M."/>
        </authorList>
    </citation>
    <scope>NUCLEOTIDE SEQUENCE</scope>
    <source>
        <strain evidence="5">H2</strain>
    </source>
</reference>
<feature type="region of interest" description="Disordered" evidence="2">
    <location>
        <begin position="2788"/>
        <end position="2824"/>
    </location>
</feature>
<dbReference type="RefSeq" id="WP_214186306.1">
    <property type="nucleotide sequence ID" value="NZ_JAHCZI010000005.1"/>
</dbReference>
<gene>
    <name evidence="5" type="primary">omcN</name>
    <name evidence="5" type="ORF">GHYDROH2_21060</name>
</gene>
<dbReference type="Pfam" id="PF09698">
    <property type="entry name" value="GSu_C4xC__C2xCH"/>
    <property type="match status" value="2"/>
</dbReference>
<keyword evidence="3" id="KW-0812">Transmembrane</keyword>
<name>A0A9W6G1A3_9BACT</name>
<dbReference type="PANTHER" id="PTHR35038">
    <property type="entry name" value="DISSIMILATORY SULFITE REDUCTASE SIRA"/>
    <property type="match status" value="1"/>
</dbReference>
<keyword evidence="3" id="KW-1133">Transmembrane helix</keyword>
<evidence type="ECO:0000256" key="3">
    <source>
        <dbReference type="SAM" id="Phobius"/>
    </source>
</evidence>
<proteinExistence type="predicted"/>
<dbReference type="SUPFAM" id="SSF49265">
    <property type="entry name" value="Fibronectin type III"/>
    <property type="match status" value="1"/>
</dbReference>
<feature type="compositionally biased region" description="Low complexity" evidence="2">
    <location>
        <begin position="2790"/>
        <end position="2799"/>
    </location>
</feature>
<dbReference type="InterPro" id="IPR010176">
    <property type="entry name" value="C4xCH_C2xCH_motif_GEOSU"/>
</dbReference>
<evidence type="ECO:0000313" key="6">
    <source>
        <dbReference type="Proteomes" id="UP001144352"/>
    </source>
</evidence>
<keyword evidence="6" id="KW-1185">Reference proteome</keyword>
<dbReference type="Proteomes" id="UP001144352">
    <property type="component" value="Unassembled WGS sequence"/>
</dbReference>
<dbReference type="NCBIfam" id="TIGR01904">
    <property type="entry name" value="GSu_C4xC__C2xCH"/>
    <property type="match status" value="4"/>
</dbReference>
<dbReference type="EMBL" id="BSDS01000001">
    <property type="protein sequence ID" value="GLI38605.1"/>
    <property type="molecule type" value="Genomic_DNA"/>
</dbReference>
<accession>A0A9W6G1A3</accession>
<dbReference type="PROSITE" id="PS50853">
    <property type="entry name" value="FN3"/>
    <property type="match status" value="1"/>
</dbReference>
<dbReference type="Gene3D" id="3.90.10.10">
    <property type="entry name" value="Cytochrome C3"/>
    <property type="match status" value="2"/>
</dbReference>
<keyword evidence="1" id="KW-0732">Signal</keyword>
<evidence type="ECO:0000313" key="5">
    <source>
        <dbReference type="EMBL" id="GLI38605.1"/>
    </source>
</evidence>
<feature type="transmembrane region" description="Helical" evidence="3">
    <location>
        <begin position="12"/>
        <end position="31"/>
    </location>
</feature>
<feature type="domain" description="Fibronectin type-III" evidence="4">
    <location>
        <begin position="901"/>
        <end position="1012"/>
    </location>
</feature>
<feature type="region of interest" description="Disordered" evidence="2">
    <location>
        <begin position="2636"/>
        <end position="2660"/>
    </location>
</feature>
<dbReference type="InterPro" id="IPR013783">
    <property type="entry name" value="Ig-like_fold"/>
</dbReference>
<evidence type="ECO:0000256" key="2">
    <source>
        <dbReference type="SAM" id="MobiDB-lite"/>
    </source>
</evidence>
<sequence length="2869" mass="300133">MGTTLARKIRGMSLWTKIGIVFMLLTGFLVYQGVFEPQLLNSATKTYYFTTDTTSVNLGADGNTNTTSTLNGKISLKTGVYATSRSVSAASNTTAQSMLRAYSPAYTSKQTLTAPAVTIGVRDRNGTANTINWWAEVYDYNPAGTANNGVLLWTSNTVEAHPSVQTPLDLTFANPQPKDIDTGHRLKVVIKCQMSNTASSARLYWGSSTNYSFFTVTEANYVANSVTVTNLADYYNGQLTSVTQGDKNVPMLQYDLYSNVAGGATWTGGKLDRIGTNATTYLNADEPGDVSFSIYKDADGDGLFEATDTLVGGPYNFTQLTGQTYALTTAQTITSTPQRYFVVYTVLRTATPSTTVGARIVDGSFFTVAGAAGGVQNVTSTSSSTPTIQYGGVAVSKVYKADWDAGTSLAGIAESGGPLITDSACIVRNTAGSGFPLVGLLNYPAHTCTSVAGQGYSTTTDQSDFMRLYFGGTGYASAMKTIKGTSFTYRVYAPSSGGTVTLQLFYVTSGGVRVNAPITSKYTIPSSSRTSSQVITSSLAGQDFSNVPQGARLGIQVGVTANMRICLGSANGLTGSSAGANLTVQETAAENENVDVGNGVAIPDANVYASDTGKVLDAFTLTSAKAKTVTGVTLTGNALFTSTNIKNVRLYRDLSTAGTIGTVDGTDILVATVPGSSISGNSISFTGLSESITAKVTRYLVVVDIGDTPNVNVIVKALVSGVTVATTGILGNNTDSASATLTIQPTTTLTNGAAEPPSTIINASSAATKIDAFGIKTNGGINDQINTVTVTLSTTSSVPAGEYISDFVSRVEIVNSANTVVYGYLTAPTYRNLDQWQVATANLNATVGTTECYVRVTPKTNLGETYVVKAQVTSLTHLRTINRLVLGGDTSSASITLDGAPPTNPGNFVATTGTAGTDISLNWDPSTEASGSAITYTLVRGLGNAPAPKDCTPVAGKVFQVYKGAYPGTNPEVYETGLEEGQNYSYRVCATDSVGNISTGSTSHATAGIVNRCNLAPTIEVKPSASYVKAGETVEMTVAVTNNDTGVCGSASTFHLSTVGTPNTADFDAPVFTENDFVLPTNKGSKYLKLRVTAKAGAPQMAMDHFSVKVDKSGASAATVQYPDPMHVVVNKYGTMMHSSMQLGTTKYGQWGLDYTCATCHNPNSTNLKRVSNVIATPTGNRSVVFTTISAAESVTSGVMGNDKRLGTTSTNVCEVCHHNARFHQYSSSKVAWNTHNNSEDCMRCHDHRIGFKTLADGLSCTDCHGYPPATKNQLVIPPTNVLYPYVSGDDAGAHPKHNDRNVKCQTCHSNANHMTSAQPNTKLNIGFGIQSSNFSGFNPNVRIASGTLKSVDPANNFVYEAAPGTTIAPAYDKIMTCSVYCHGYWNGSYTTSGGYNTEPAWSGTTQTGCGSCHGASGTQPPPTGSHSKHAGTRQGYGNGISCTVCHGYRNYSSSAVHINGNVEWDLSTITTSATYKGANKGSTGALAPSDPASYGSCSALYCHSNVQSANGTAGPTSYGTPTWGGTVTCGSCHTHSATGGHVSGGHSQHTAPPDVEGFDCRICHGNGGDANPLNHANGKINFMFSGLADNTHYSYSSAKTPGSAPYGTCYNSDCHGRRTITWGPSTATPLCDKCHTTNPAPTGFYGTAGPSGTKANTDPYVGAHFQHITSMPYKLSAKLDCSQCHLKPTSPYSPGHIDNALPAEINFGTLATSGTQNGYSSAAHQPSYNYGTKQCSNVWCHGAGMNSNEGTGPYGSIGPEAQGLDGGTLGAPVPAVWNSPYLATAPDKCQTCHATPPPAPESGYQHFDDDTGAPYARTKCTNCHRHLNADATGFSDPTKHVNGQIDSCNNCHGRPPIDNGTLTKPAIGALSEGMVGAHQAHRLNPAIGNDCNACHYNYTYAMPSYRLEIGFRAYGNRVTKGVFWGMTTLPSTGYSQPIVYFSTWTSTKVRRTTDTAKVNTCENIYCHGGGTNTLAVLGGGSNTKPNWEGGPSQATCGSCHGVTGETYRTRGSHGAHVGTLWGEPKLACANCHGLKENNYHVDGKVEWEFYSSAKRMNDAAQAAGYAGTFGYKPAGGSSFAASGAVNNLAPSASYGTCQVYCHSDVSDKTFKIPTWGGAPMTCDSCHRNQTSAGRYSGLHQKHAASSVNGGYAIECTICHNGSGAGNPLHVNGKVDIIFNSTVVGAAATYDSAQKKCFSILCHDTTASTGPTWVVGSTDGRYQTGAYQATCIGCHSGNVGGRAAVATQFAGESHHIQGVAMSNAYCYPCHMEASNSAGVVNTTYHDRTPGKTVDLVIWGAGARGAVFTKYTAAGSTTPARKRAEYAKINNVCIGCHSTKNNATQPFGTAGDTRTPKTYAWDDSSIFNRYSSIATTPWGKVTGNNTVTKTLNKAFSAHGSATANQRGWTVGNGTNGETYANTANGAVNVLCFDCHNSHGTDASGVMSSYSSATGRYKGGILKSTGNGVGGYSADYIPTAGGDSTAPNKNAYNAGASLCFDCHNNKTSSATAPWGYNDTFGATAPIYGYHDKPYFGNYSTFASTVTYQYKANNGDNKGGHFGPSSDLSTAVTQRTFANGIKDNPYSAGVSSPINGLCTPCHDPHGVSKNTTYVSDRAYGVPLLKGTWVTSPYKQDAAPANTNELRGGGNRKSGINVGSTPGYRIDQNTMGVASGAPRANWTWPGTPKTLQPQTDAQFAGLCTGCHAKANLNNTAAAANSNWKTMKRVHNTVSGWATASGGNTNNTVHAFTCSKCHTTHNARLPRLLVTNCLDAKHRGRVALNGDTVNAGTTAAGNNQSSGSSGAGVGRFPQGGGGTGSRPDSTAGKWFFGKGIETKVIATESNTQCHQSATAGGATFTNYTTQRWNSKSPW</sequence>
<comment type="caution">
    <text evidence="5">The sequence shown here is derived from an EMBL/GenBank/DDBJ whole genome shotgun (WGS) entry which is preliminary data.</text>
</comment>
<dbReference type="GO" id="GO:0016491">
    <property type="term" value="F:oxidoreductase activity"/>
    <property type="evidence" value="ECO:0007669"/>
    <property type="project" value="TreeGrafter"/>
</dbReference>
<dbReference type="SMART" id="SM00060">
    <property type="entry name" value="FN3"/>
    <property type="match status" value="1"/>
</dbReference>
<feature type="compositionally biased region" description="Gly residues" evidence="2">
    <location>
        <begin position="2800"/>
        <end position="2815"/>
    </location>
</feature>
<dbReference type="CDD" id="cd00063">
    <property type="entry name" value="FN3"/>
    <property type="match status" value="1"/>
</dbReference>
<dbReference type="InterPro" id="IPR003961">
    <property type="entry name" value="FN3_dom"/>
</dbReference>
<dbReference type="SUPFAM" id="SSF48695">
    <property type="entry name" value="Multiheme cytochromes"/>
    <property type="match status" value="7"/>
</dbReference>
<organism evidence="5 6">
    <name type="scientific">Geobacter hydrogenophilus</name>
    <dbReference type="NCBI Taxonomy" id="40983"/>
    <lineage>
        <taxon>Bacteria</taxon>
        <taxon>Pseudomonadati</taxon>
        <taxon>Thermodesulfobacteriota</taxon>
        <taxon>Desulfuromonadia</taxon>
        <taxon>Geobacterales</taxon>
        <taxon>Geobacteraceae</taxon>
        <taxon>Geobacter</taxon>
    </lineage>
</organism>
<dbReference type="InterPro" id="IPR051829">
    <property type="entry name" value="Multiheme_Cytochr_ET"/>
</dbReference>
<dbReference type="InterPro" id="IPR036280">
    <property type="entry name" value="Multihaem_cyt_sf"/>
</dbReference>
<dbReference type="PANTHER" id="PTHR35038:SF6">
    <property type="entry name" value="SURFACE LOCALIZED DECAHEME CYTOCHROME C LIPOPROTEIN"/>
    <property type="match status" value="1"/>
</dbReference>
<keyword evidence="3" id="KW-0472">Membrane</keyword>
<dbReference type="InterPro" id="IPR036116">
    <property type="entry name" value="FN3_sf"/>
</dbReference>
<dbReference type="Gene3D" id="2.60.40.10">
    <property type="entry name" value="Immunoglobulins"/>
    <property type="match status" value="1"/>
</dbReference>
<evidence type="ECO:0000259" key="4">
    <source>
        <dbReference type="PROSITE" id="PS50853"/>
    </source>
</evidence>